<organism evidence="1 2">
    <name type="scientific">Cohnella faecalis</name>
    <dbReference type="NCBI Taxonomy" id="2315694"/>
    <lineage>
        <taxon>Bacteria</taxon>
        <taxon>Bacillati</taxon>
        <taxon>Bacillota</taxon>
        <taxon>Bacilli</taxon>
        <taxon>Bacillales</taxon>
        <taxon>Paenibacillaceae</taxon>
        <taxon>Cohnella</taxon>
    </lineage>
</organism>
<name>A0A398CE26_9BACL</name>
<evidence type="ECO:0000313" key="1">
    <source>
        <dbReference type="EMBL" id="RIE00685.1"/>
    </source>
</evidence>
<keyword evidence="2" id="KW-1185">Reference proteome</keyword>
<comment type="caution">
    <text evidence="1">The sequence shown here is derived from an EMBL/GenBank/DDBJ whole genome shotgun (WGS) entry which is preliminary data.</text>
</comment>
<gene>
    <name evidence="1" type="ORF">D3H35_27390</name>
</gene>
<accession>A0A398CE26</accession>
<dbReference type="EMBL" id="QXJM01000049">
    <property type="protein sequence ID" value="RIE00685.1"/>
    <property type="molecule type" value="Genomic_DNA"/>
</dbReference>
<protein>
    <submittedName>
        <fullName evidence="1">Uncharacterized protein</fullName>
    </submittedName>
</protein>
<sequence length="66" mass="6942">MRAYGIGHPTVSPSATNKNFADEADIASWALEGVKAAAALGFVQGAERIASLRTGLQRAPKPRNSF</sequence>
<reference evidence="1 2" key="1">
    <citation type="submission" date="2018-09" db="EMBL/GenBank/DDBJ databases">
        <title>Cohnella cavernae sp. nov., isolated from a karst cave.</title>
        <authorList>
            <person name="Zhu H."/>
        </authorList>
    </citation>
    <scope>NUCLEOTIDE SEQUENCE [LARGE SCALE GENOMIC DNA]</scope>
    <source>
        <strain evidence="1 2">K2E09-144</strain>
    </source>
</reference>
<evidence type="ECO:0000313" key="2">
    <source>
        <dbReference type="Proteomes" id="UP000266340"/>
    </source>
</evidence>
<dbReference type="AlphaFoldDB" id="A0A398CE26"/>
<dbReference type="Proteomes" id="UP000266340">
    <property type="component" value="Unassembled WGS sequence"/>
</dbReference>
<proteinExistence type="predicted"/>